<dbReference type="GO" id="GO:0090435">
    <property type="term" value="P:protein localization to nuclear envelope"/>
    <property type="evidence" value="ECO:0007669"/>
    <property type="project" value="TreeGrafter"/>
</dbReference>
<evidence type="ECO:0000313" key="5">
    <source>
        <dbReference type="Proteomes" id="UP000681722"/>
    </source>
</evidence>
<sequence length="182" mass="21567">HLRVVLTESKTDIDKYRGDIKQLHAEFLRLLDELDVETTARVRIENEKQTIEEQIKFFALVHEQEINELNLLTSGSITIDSTTFYKQELERCIREIRQDFEHLSQVQRQELQEYYRMKAEELAQQAQRHKQTQMESSYEVRDVSSLRQGIMESKQVLTGLQSEYNAQLTTMSELEAKLETLR</sequence>
<dbReference type="PANTHER" id="PTHR45721">
    <property type="entry name" value="LAMIN DM0-RELATED"/>
    <property type="match status" value="1"/>
</dbReference>
<feature type="non-terminal residue" evidence="4">
    <location>
        <position position="182"/>
    </location>
</feature>
<evidence type="ECO:0000256" key="1">
    <source>
        <dbReference type="ARBA" id="ARBA00022754"/>
    </source>
</evidence>
<feature type="domain" description="IF rod" evidence="3">
    <location>
        <begin position="1"/>
        <end position="182"/>
    </location>
</feature>
<feature type="non-terminal residue" evidence="4">
    <location>
        <position position="1"/>
    </location>
</feature>
<gene>
    <name evidence="4" type="ORF">SRO942_LOCUS47184</name>
</gene>
<dbReference type="InterPro" id="IPR039008">
    <property type="entry name" value="IF_rod_dom"/>
</dbReference>
<evidence type="ECO:0000256" key="2">
    <source>
        <dbReference type="ARBA" id="ARBA00023054"/>
    </source>
</evidence>
<dbReference type="GO" id="GO:0005652">
    <property type="term" value="C:nuclear lamina"/>
    <property type="evidence" value="ECO:0007669"/>
    <property type="project" value="TreeGrafter"/>
</dbReference>
<keyword evidence="2" id="KW-0175">Coiled coil</keyword>
<dbReference type="GO" id="GO:0051664">
    <property type="term" value="P:nuclear pore localization"/>
    <property type="evidence" value="ECO:0007669"/>
    <property type="project" value="TreeGrafter"/>
</dbReference>
<dbReference type="GO" id="GO:0007097">
    <property type="term" value="P:nuclear migration"/>
    <property type="evidence" value="ECO:0007669"/>
    <property type="project" value="TreeGrafter"/>
</dbReference>
<dbReference type="GO" id="GO:0031507">
    <property type="term" value="P:heterochromatin formation"/>
    <property type="evidence" value="ECO:0007669"/>
    <property type="project" value="TreeGrafter"/>
</dbReference>
<dbReference type="EMBL" id="CAJOBC010116917">
    <property type="protein sequence ID" value="CAF4556028.1"/>
    <property type="molecule type" value="Genomic_DNA"/>
</dbReference>
<dbReference type="AlphaFoldDB" id="A0A8S2YG75"/>
<evidence type="ECO:0000313" key="4">
    <source>
        <dbReference type="EMBL" id="CAF4556028.1"/>
    </source>
</evidence>
<comment type="caution">
    <text evidence="4">The sequence shown here is derived from an EMBL/GenBank/DDBJ whole genome shotgun (WGS) entry which is preliminary data.</text>
</comment>
<evidence type="ECO:0000259" key="3">
    <source>
        <dbReference type="PROSITE" id="PS51842"/>
    </source>
</evidence>
<dbReference type="OrthoDB" id="2441647at2759"/>
<dbReference type="GO" id="GO:0005200">
    <property type="term" value="F:structural constituent of cytoskeleton"/>
    <property type="evidence" value="ECO:0007669"/>
    <property type="project" value="TreeGrafter"/>
</dbReference>
<organism evidence="4 5">
    <name type="scientific">Didymodactylos carnosus</name>
    <dbReference type="NCBI Taxonomy" id="1234261"/>
    <lineage>
        <taxon>Eukaryota</taxon>
        <taxon>Metazoa</taxon>
        <taxon>Spiralia</taxon>
        <taxon>Gnathifera</taxon>
        <taxon>Rotifera</taxon>
        <taxon>Eurotatoria</taxon>
        <taxon>Bdelloidea</taxon>
        <taxon>Philodinida</taxon>
        <taxon>Philodinidae</taxon>
        <taxon>Didymodactylos</taxon>
    </lineage>
</organism>
<reference evidence="4" key="1">
    <citation type="submission" date="2021-02" db="EMBL/GenBank/DDBJ databases">
        <authorList>
            <person name="Nowell W R."/>
        </authorList>
    </citation>
    <scope>NUCLEOTIDE SEQUENCE</scope>
</reference>
<dbReference type="Gene3D" id="1.20.5.1160">
    <property type="entry name" value="Vasodilator-stimulated phosphoprotein"/>
    <property type="match status" value="1"/>
</dbReference>
<keyword evidence="1" id="KW-0403">Intermediate filament</keyword>
<protein>
    <recommendedName>
        <fullName evidence="3">IF rod domain-containing protein</fullName>
    </recommendedName>
</protein>
<dbReference type="GO" id="GO:0005882">
    <property type="term" value="C:intermediate filament"/>
    <property type="evidence" value="ECO:0007669"/>
    <property type="project" value="UniProtKB-KW"/>
</dbReference>
<dbReference type="GO" id="GO:0006998">
    <property type="term" value="P:nuclear envelope organization"/>
    <property type="evidence" value="ECO:0007669"/>
    <property type="project" value="TreeGrafter"/>
</dbReference>
<proteinExistence type="predicted"/>
<accession>A0A8S2YG75</accession>
<dbReference type="PROSITE" id="PS51842">
    <property type="entry name" value="IF_ROD_2"/>
    <property type="match status" value="1"/>
</dbReference>
<dbReference type="Pfam" id="PF00038">
    <property type="entry name" value="Filament"/>
    <property type="match status" value="1"/>
</dbReference>
<dbReference type="PANTHER" id="PTHR45721:SF12">
    <property type="entry name" value="INTERMEDIATE FILAMENT PROTEIN IFA-1"/>
    <property type="match status" value="1"/>
</dbReference>
<name>A0A8S2YG75_9BILA</name>
<dbReference type="Proteomes" id="UP000681722">
    <property type="component" value="Unassembled WGS sequence"/>
</dbReference>